<comment type="caution">
    <text evidence="1">The sequence shown here is derived from an EMBL/GenBank/DDBJ whole genome shotgun (WGS) entry which is preliminary data.</text>
</comment>
<dbReference type="OrthoDB" id="2684341at2759"/>
<dbReference type="AlphaFoldDB" id="A0A9Q3C858"/>
<evidence type="ECO:0000313" key="2">
    <source>
        <dbReference type="Proteomes" id="UP000765509"/>
    </source>
</evidence>
<gene>
    <name evidence="1" type="ORF">O181_018145</name>
</gene>
<dbReference type="Proteomes" id="UP000765509">
    <property type="component" value="Unassembled WGS sequence"/>
</dbReference>
<accession>A0A9Q3C858</accession>
<evidence type="ECO:0000313" key="1">
    <source>
        <dbReference type="EMBL" id="MBW0478430.1"/>
    </source>
</evidence>
<dbReference type="EMBL" id="AVOT02005184">
    <property type="protein sequence ID" value="MBW0478430.1"/>
    <property type="molecule type" value="Genomic_DNA"/>
</dbReference>
<organism evidence="1 2">
    <name type="scientific">Austropuccinia psidii MF-1</name>
    <dbReference type="NCBI Taxonomy" id="1389203"/>
    <lineage>
        <taxon>Eukaryota</taxon>
        <taxon>Fungi</taxon>
        <taxon>Dikarya</taxon>
        <taxon>Basidiomycota</taxon>
        <taxon>Pucciniomycotina</taxon>
        <taxon>Pucciniomycetes</taxon>
        <taxon>Pucciniales</taxon>
        <taxon>Sphaerophragmiaceae</taxon>
        <taxon>Austropuccinia</taxon>
    </lineage>
</organism>
<reference evidence="1" key="1">
    <citation type="submission" date="2021-03" db="EMBL/GenBank/DDBJ databases">
        <title>Draft genome sequence of rust myrtle Austropuccinia psidii MF-1, a brazilian biotype.</title>
        <authorList>
            <person name="Quecine M.C."/>
            <person name="Pachon D.M.R."/>
            <person name="Bonatelli M.L."/>
            <person name="Correr F.H."/>
            <person name="Franceschini L.M."/>
            <person name="Leite T.F."/>
            <person name="Margarido G.R.A."/>
            <person name="Almeida C.A."/>
            <person name="Ferrarezi J.A."/>
            <person name="Labate C.A."/>
        </authorList>
    </citation>
    <scope>NUCLEOTIDE SEQUENCE</scope>
    <source>
        <strain evidence="1">MF-1</strain>
    </source>
</reference>
<sequence>MVELTFFQIFEWDFSVIATSKVDNLMFSFEFVNNSQPSICWRKVLSTFNSDHKDYDDLFKYFSNDFTSSNKFAALVGHSRTPSVPPSVHIPSPNYRQSLLLSRDEVLKEKKDVGGDNSISLPHLFHGNVYIPF</sequence>
<proteinExistence type="predicted"/>
<protein>
    <submittedName>
        <fullName evidence="1">Uncharacterized protein</fullName>
    </submittedName>
</protein>
<name>A0A9Q3C858_9BASI</name>
<keyword evidence="2" id="KW-1185">Reference proteome</keyword>